<dbReference type="InterPro" id="IPR011066">
    <property type="entry name" value="MscS_channel_C_sf"/>
</dbReference>
<evidence type="ECO:0000259" key="9">
    <source>
        <dbReference type="Pfam" id="PF00924"/>
    </source>
</evidence>
<dbReference type="SUPFAM" id="SSF50182">
    <property type="entry name" value="Sm-like ribonucleoproteins"/>
    <property type="match status" value="1"/>
</dbReference>
<dbReference type="PANTHER" id="PTHR30221">
    <property type="entry name" value="SMALL-CONDUCTANCE MECHANOSENSITIVE CHANNEL"/>
    <property type="match status" value="1"/>
</dbReference>
<dbReference type="InterPro" id="IPR023408">
    <property type="entry name" value="MscS_beta-dom_sf"/>
</dbReference>
<dbReference type="Pfam" id="PF00924">
    <property type="entry name" value="MS_channel_2nd"/>
    <property type="match status" value="1"/>
</dbReference>
<organism evidence="11 12">
    <name type="scientific">Variovorax ureilyticus</name>
    <dbReference type="NCBI Taxonomy" id="1836198"/>
    <lineage>
        <taxon>Bacteria</taxon>
        <taxon>Pseudomonadati</taxon>
        <taxon>Pseudomonadota</taxon>
        <taxon>Betaproteobacteria</taxon>
        <taxon>Burkholderiales</taxon>
        <taxon>Comamonadaceae</taxon>
        <taxon>Variovorax</taxon>
    </lineage>
</organism>
<comment type="caution">
    <text evidence="7">Lacks conserved residue(s) required for the propagation of feature annotation.</text>
</comment>
<keyword evidence="3" id="KW-1003">Cell membrane</keyword>
<keyword evidence="12" id="KW-1185">Reference proteome</keyword>
<feature type="signal peptide" evidence="8">
    <location>
        <begin position="1"/>
        <end position="25"/>
    </location>
</feature>
<dbReference type="Gene3D" id="2.30.30.60">
    <property type="match status" value="1"/>
</dbReference>
<comment type="caution">
    <text evidence="11">The sequence shown here is derived from an EMBL/GenBank/DDBJ whole genome shotgun (WGS) entry which is preliminary data.</text>
</comment>
<evidence type="ECO:0000259" key="10">
    <source>
        <dbReference type="Pfam" id="PF21082"/>
    </source>
</evidence>
<feature type="transmembrane region" description="Helical" evidence="7">
    <location>
        <begin position="148"/>
        <end position="168"/>
    </location>
</feature>
<evidence type="ECO:0000256" key="6">
    <source>
        <dbReference type="ARBA" id="ARBA00023136"/>
    </source>
</evidence>
<evidence type="ECO:0000256" key="7">
    <source>
        <dbReference type="RuleBase" id="RU369025"/>
    </source>
</evidence>
<keyword evidence="7" id="KW-0406">Ion transport</keyword>
<keyword evidence="7" id="KW-0997">Cell inner membrane</keyword>
<keyword evidence="7" id="KW-0813">Transport</keyword>
<feature type="chain" id="PRO_5047338914" description="Small-conductance mechanosensitive channel" evidence="8">
    <location>
        <begin position="26"/>
        <end position="540"/>
    </location>
</feature>
<evidence type="ECO:0000256" key="8">
    <source>
        <dbReference type="SAM" id="SignalP"/>
    </source>
</evidence>
<reference evidence="11 12" key="1">
    <citation type="submission" date="2024-03" db="EMBL/GenBank/DDBJ databases">
        <title>Novel species of the genus Variovorax.</title>
        <authorList>
            <person name="Liu Q."/>
            <person name="Xin Y.-H."/>
        </authorList>
    </citation>
    <scope>NUCLEOTIDE SEQUENCE [LARGE SCALE GENOMIC DNA]</scope>
    <source>
        <strain evidence="11 12">KACC 18899</strain>
    </source>
</reference>
<evidence type="ECO:0000256" key="4">
    <source>
        <dbReference type="ARBA" id="ARBA00022692"/>
    </source>
</evidence>
<protein>
    <recommendedName>
        <fullName evidence="7">Small-conductance mechanosensitive channel</fullName>
    </recommendedName>
</protein>
<evidence type="ECO:0000256" key="1">
    <source>
        <dbReference type="ARBA" id="ARBA00004651"/>
    </source>
</evidence>
<feature type="domain" description="Mechanosensitive ion channel MscS" evidence="9">
    <location>
        <begin position="351"/>
        <end position="417"/>
    </location>
</feature>
<keyword evidence="7" id="KW-0407">Ion channel</keyword>
<comment type="subunit">
    <text evidence="7">Homoheptamer.</text>
</comment>
<sequence>MGSWIWRSACAALFLLWIAPGLAQAQPQPQSTAPHSTPAPLVVMNRIIVTFRVPFLGFEPADRAREARERIEELLARQGPADVTTQQIPQGILVKIDDALAFGVTSGDVNTLHNDTLEGTATRAADALRGAINETRELRDTRSLLKSGAVAAALTLAYLALLWVLALARRRIGLRLARIAKAKSEQLHLRGLQLIESDWALELVRRLTAFLFWASALLLTYEWTGRVLELFPYTRPWGERLNGFLVETAAKLVGGVAGAIPELLIAVVIFVLARFVVGLLHRFFDRVASGRIDFGWVDPETARPTRRLLTIAVWLLALVMAYPYLPGASTDAFKGLSVLVGLMVSIGGASVVGQMLSGTILTYTRTFRVGEYVRIGDHEGVVVELGMYRTRLRTGIGEELTLPNSMVLETPTRNFSRNTAGRSIVLLDTSATIGYDTPWRQVHEMLKEAARRTTDVLADPAPQVYQTALSDFYVEYRLVAHGLLSQDCPRIDILGRLHQNVQDVFNEHGVQIMSPHYLGDPDEAKIVPQSRWFEAPATHE</sequence>
<dbReference type="PANTHER" id="PTHR30221:SF18">
    <property type="entry name" value="SLL0590 PROTEIN"/>
    <property type="match status" value="1"/>
</dbReference>
<evidence type="ECO:0000313" key="12">
    <source>
        <dbReference type="Proteomes" id="UP001365846"/>
    </source>
</evidence>
<dbReference type="EMBL" id="JBBKZU010000006">
    <property type="protein sequence ID" value="MEJ8812708.1"/>
    <property type="molecule type" value="Genomic_DNA"/>
</dbReference>
<gene>
    <name evidence="11" type="ORF">WKW77_16600</name>
</gene>
<evidence type="ECO:0000256" key="3">
    <source>
        <dbReference type="ARBA" id="ARBA00022475"/>
    </source>
</evidence>
<feature type="transmembrane region" description="Helical" evidence="7">
    <location>
        <begin position="337"/>
        <end position="364"/>
    </location>
</feature>
<keyword evidence="6 7" id="KW-0472">Membrane</keyword>
<keyword evidence="4 7" id="KW-0812">Transmembrane</keyword>
<dbReference type="InterPro" id="IPR010920">
    <property type="entry name" value="LSM_dom_sf"/>
</dbReference>
<evidence type="ECO:0000256" key="5">
    <source>
        <dbReference type="ARBA" id="ARBA00022989"/>
    </source>
</evidence>
<comment type="similarity">
    <text evidence="2 7">Belongs to the MscS (TC 1.A.23) family.</text>
</comment>
<feature type="domain" description="Mechanosensitive ion channel MscS C-terminal" evidence="10">
    <location>
        <begin position="429"/>
        <end position="510"/>
    </location>
</feature>
<dbReference type="Pfam" id="PF21082">
    <property type="entry name" value="MS_channel_3rd"/>
    <property type="match status" value="1"/>
</dbReference>
<evidence type="ECO:0000256" key="2">
    <source>
        <dbReference type="ARBA" id="ARBA00008017"/>
    </source>
</evidence>
<feature type="transmembrane region" description="Helical" evidence="7">
    <location>
        <begin position="305"/>
        <end position="325"/>
    </location>
</feature>
<dbReference type="RefSeq" id="WP_340357949.1">
    <property type="nucleotide sequence ID" value="NZ_JBBKZU010000006.1"/>
</dbReference>
<dbReference type="InterPro" id="IPR006685">
    <property type="entry name" value="MscS_channel_2nd"/>
</dbReference>
<keyword evidence="5 7" id="KW-1133">Transmembrane helix</keyword>
<dbReference type="InterPro" id="IPR049278">
    <property type="entry name" value="MS_channel_C"/>
</dbReference>
<proteinExistence type="inferred from homology"/>
<evidence type="ECO:0000313" key="11">
    <source>
        <dbReference type="EMBL" id="MEJ8812708.1"/>
    </source>
</evidence>
<dbReference type="Proteomes" id="UP001365846">
    <property type="component" value="Unassembled WGS sequence"/>
</dbReference>
<dbReference type="Gene3D" id="3.30.70.100">
    <property type="match status" value="1"/>
</dbReference>
<feature type="transmembrane region" description="Helical" evidence="7">
    <location>
        <begin position="203"/>
        <end position="221"/>
    </location>
</feature>
<dbReference type="Gene3D" id="1.10.287.1260">
    <property type="match status" value="1"/>
</dbReference>
<comment type="subcellular location">
    <subcellularLocation>
        <location evidence="7">Cell inner membrane</location>
        <topology evidence="7">Multi-pass membrane protein</topology>
    </subcellularLocation>
    <subcellularLocation>
        <location evidence="1">Cell membrane</location>
        <topology evidence="1">Multi-pass membrane protein</topology>
    </subcellularLocation>
</comment>
<dbReference type="SUPFAM" id="SSF82689">
    <property type="entry name" value="Mechanosensitive channel protein MscS (YggB), C-terminal domain"/>
    <property type="match status" value="1"/>
</dbReference>
<accession>A0ABU8VGB6</accession>
<comment type="function">
    <text evidence="7">Mechanosensitive channel that participates in the regulation of osmotic pressure changes within the cell, opening in response to stretch forces in the membrane lipid bilayer, without the need for other proteins. Contributes to normal resistance to hypoosmotic shock. Forms an ion channel of 1.0 nanosiemens conductance with a slight preference for anions.</text>
</comment>
<feature type="transmembrane region" description="Helical" evidence="7">
    <location>
        <begin position="263"/>
        <end position="284"/>
    </location>
</feature>
<keyword evidence="8" id="KW-0732">Signal</keyword>
<name>A0ABU8VGB6_9BURK</name>
<dbReference type="InterPro" id="IPR045275">
    <property type="entry name" value="MscS_archaea/bacteria_type"/>
</dbReference>